<accession>A0A4U6TPE9</accession>
<dbReference type="GO" id="GO:0008234">
    <property type="term" value="F:cysteine-type peptidase activity"/>
    <property type="evidence" value="ECO:0007669"/>
    <property type="project" value="InterPro"/>
</dbReference>
<reference evidence="5" key="1">
    <citation type="submission" date="2019-03" db="EMBL/GenBank/DDBJ databases">
        <title>WGS assembly of Setaria viridis.</title>
        <authorList>
            <person name="Huang P."/>
            <person name="Jenkins J."/>
            <person name="Grimwood J."/>
            <person name="Barry K."/>
            <person name="Healey A."/>
            <person name="Mamidi S."/>
            <person name="Sreedasyam A."/>
            <person name="Shu S."/>
            <person name="Feldman M."/>
            <person name="Wu J."/>
            <person name="Yu Y."/>
            <person name="Chen C."/>
            <person name="Johnson J."/>
            <person name="Rokhsar D."/>
            <person name="Baxter I."/>
            <person name="Schmutz J."/>
            <person name="Brutnell T."/>
            <person name="Kellogg E."/>
        </authorList>
    </citation>
    <scope>NUCLEOTIDE SEQUENCE [LARGE SCALE GENOMIC DNA]</scope>
</reference>
<dbReference type="AlphaFoldDB" id="A0A4U6TPE9"/>
<dbReference type="InterPro" id="IPR003653">
    <property type="entry name" value="Peptidase_C48_C"/>
</dbReference>
<organism evidence="5 6">
    <name type="scientific">Setaria viridis</name>
    <name type="common">Green bristlegrass</name>
    <name type="synonym">Setaria italica subsp. viridis</name>
    <dbReference type="NCBI Taxonomy" id="4556"/>
    <lineage>
        <taxon>Eukaryota</taxon>
        <taxon>Viridiplantae</taxon>
        <taxon>Streptophyta</taxon>
        <taxon>Embryophyta</taxon>
        <taxon>Tracheophyta</taxon>
        <taxon>Spermatophyta</taxon>
        <taxon>Magnoliopsida</taxon>
        <taxon>Liliopsida</taxon>
        <taxon>Poales</taxon>
        <taxon>Poaceae</taxon>
        <taxon>PACMAD clade</taxon>
        <taxon>Panicoideae</taxon>
        <taxon>Panicodae</taxon>
        <taxon>Paniceae</taxon>
        <taxon>Cenchrinae</taxon>
        <taxon>Setaria</taxon>
    </lineage>
</organism>
<keyword evidence="2" id="KW-0645">Protease</keyword>
<gene>
    <name evidence="5" type="ORF">SEVIR_7G005400v2</name>
</gene>
<protein>
    <recommendedName>
        <fullName evidence="4">Ubiquitin-like protease family profile domain-containing protein</fullName>
    </recommendedName>
</protein>
<proteinExistence type="inferred from homology"/>
<dbReference type="Pfam" id="PF02902">
    <property type="entry name" value="Peptidase_C48"/>
    <property type="match status" value="1"/>
</dbReference>
<keyword evidence="6" id="KW-1185">Reference proteome</keyword>
<evidence type="ECO:0000256" key="1">
    <source>
        <dbReference type="ARBA" id="ARBA00005234"/>
    </source>
</evidence>
<dbReference type="Proteomes" id="UP000298652">
    <property type="component" value="Chromosome 7"/>
</dbReference>
<evidence type="ECO:0000256" key="3">
    <source>
        <dbReference type="ARBA" id="ARBA00022801"/>
    </source>
</evidence>
<dbReference type="Gene3D" id="3.40.395.10">
    <property type="entry name" value="Adenoviral Proteinase, Chain A"/>
    <property type="match status" value="1"/>
</dbReference>
<dbReference type="Gramene" id="TKW03165">
    <property type="protein sequence ID" value="TKW03165"/>
    <property type="gene ID" value="SEVIR_7G005400v2"/>
</dbReference>
<evidence type="ECO:0000313" key="6">
    <source>
        <dbReference type="Proteomes" id="UP000298652"/>
    </source>
</evidence>
<dbReference type="SUPFAM" id="SSF54001">
    <property type="entry name" value="Cysteine proteinases"/>
    <property type="match status" value="1"/>
</dbReference>
<name>A0A4U6TPE9_SETVI</name>
<keyword evidence="3" id="KW-0378">Hydrolase</keyword>
<feature type="domain" description="Ubiquitin-like protease family profile" evidence="4">
    <location>
        <begin position="72"/>
        <end position="115"/>
    </location>
</feature>
<evidence type="ECO:0000256" key="2">
    <source>
        <dbReference type="ARBA" id="ARBA00022670"/>
    </source>
</evidence>
<dbReference type="EMBL" id="CM016558">
    <property type="protein sequence ID" value="TKW03165.1"/>
    <property type="molecule type" value="Genomic_DNA"/>
</dbReference>
<sequence length="127" mass="14371">MALCNYNRFQPTSDTSPILFKSNEITSTVGEIANGVLMGRSLDTIVLHIGTCVLSQDPYQKRKKIMSPWVGILFPIHQGNDNEQPQRDGHWFTIVVNMEAKKFQIIDSLRAPGNAELREKQIKSMPK</sequence>
<comment type="similarity">
    <text evidence="1">Belongs to the peptidase C48 family.</text>
</comment>
<evidence type="ECO:0000259" key="4">
    <source>
        <dbReference type="Pfam" id="PF02902"/>
    </source>
</evidence>
<dbReference type="InterPro" id="IPR038765">
    <property type="entry name" value="Papain-like_cys_pep_sf"/>
</dbReference>
<evidence type="ECO:0000313" key="5">
    <source>
        <dbReference type="EMBL" id="TKW03165.1"/>
    </source>
</evidence>
<dbReference type="GO" id="GO:0006508">
    <property type="term" value="P:proteolysis"/>
    <property type="evidence" value="ECO:0007669"/>
    <property type="project" value="UniProtKB-KW"/>
</dbReference>